<feature type="compositionally biased region" description="Low complexity" evidence="1">
    <location>
        <begin position="15"/>
        <end position="25"/>
    </location>
</feature>
<dbReference type="EMBL" id="BTGU01000282">
    <property type="protein sequence ID" value="GMN66042.1"/>
    <property type="molecule type" value="Genomic_DNA"/>
</dbReference>
<evidence type="ECO:0000256" key="1">
    <source>
        <dbReference type="SAM" id="MobiDB-lite"/>
    </source>
</evidence>
<feature type="compositionally biased region" description="Basic and acidic residues" evidence="1">
    <location>
        <begin position="1"/>
        <end position="14"/>
    </location>
</feature>
<sequence>MAARERERHEREMEASAMGRRTSSGGRTGDRGRRGSGGRERLAEGDKE</sequence>
<organism evidence="2 3">
    <name type="scientific">Ficus carica</name>
    <name type="common">Common fig</name>
    <dbReference type="NCBI Taxonomy" id="3494"/>
    <lineage>
        <taxon>Eukaryota</taxon>
        <taxon>Viridiplantae</taxon>
        <taxon>Streptophyta</taxon>
        <taxon>Embryophyta</taxon>
        <taxon>Tracheophyta</taxon>
        <taxon>Spermatophyta</taxon>
        <taxon>Magnoliopsida</taxon>
        <taxon>eudicotyledons</taxon>
        <taxon>Gunneridae</taxon>
        <taxon>Pentapetalae</taxon>
        <taxon>rosids</taxon>
        <taxon>fabids</taxon>
        <taxon>Rosales</taxon>
        <taxon>Moraceae</taxon>
        <taxon>Ficeae</taxon>
        <taxon>Ficus</taxon>
    </lineage>
</organism>
<proteinExistence type="predicted"/>
<feature type="region of interest" description="Disordered" evidence="1">
    <location>
        <begin position="1"/>
        <end position="48"/>
    </location>
</feature>
<reference evidence="2" key="1">
    <citation type="submission" date="2023-07" db="EMBL/GenBank/DDBJ databases">
        <title>draft genome sequence of fig (Ficus carica).</title>
        <authorList>
            <person name="Takahashi T."/>
            <person name="Nishimura K."/>
        </authorList>
    </citation>
    <scope>NUCLEOTIDE SEQUENCE</scope>
</reference>
<protein>
    <submittedName>
        <fullName evidence="2">Uncharacterized protein</fullName>
    </submittedName>
</protein>
<evidence type="ECO:0000313" key="3">
    <source>
        <dbReference type="Proteomes" id="UP001187192"/>
    </source>
</evidence>
<comment type="caution">
    <text evidence="2">The sequence shown here is derived from an EMBL/GenBank/DDBJ whole genome shotgun (WGS) entry which is preliminary data.</text>
</comment>
<dbReference type="Proteomes" id="UP001187192">
    <property type="component" value="Unassembled WGS sequence"/>
</dbReference>
<keyword evidence="3" id="KW-1185">Reference proteome</keyword>
<feature type="compositionally biased region" description="Basic and acidic residues" evidence="1">
    <location>
        <begin position="28"/>
        <end position="48"/>
    </location>
</feature>
<gene>
    <name evidence="2" type="ORF">TIFTF001_035114</name>
</gene>
<accession>A0AA88E122</accession>
<evidence type="ECO:0000313" key="2">
    <source>
        <dbReference type="EMBL" id="GMN66042.1"/>
    </source>
</evidence>
<name>A0AA88E122_FICCA</name>
<dbReference type="AlphaFoldDB" id="A0AA88E122"/>